<feature type="region of interest" description="Disordered" evidence="1">
    <location>
        <begin position="1"/>
        <end position="48"/>
    </location>
</feature>
<gene>
    <name evidence="3" type="ORF">F0L46_20030</name>
</gene>
<evidence type="ECO:0000313" key="4">
    <source>
        <dbReference type="Proteomes" id="UP000323142"/>
    </source>
</evidence>
<feature type="compositionally biased region" description="Low complexity" evidence="1">
    <location>
        <begin position="108"/>
        <end position="130"/>
    </location>
</feature>
<evidence type="ECO:0000256" key="2">
    <source>
        <dbReference type="SAM" id="Phobius"/>
    </source>
</evidence>
<organism evidence="3 4">
    <name type="scientific">Salinarimonas soli</name>
    <dbReference type="NCBI Taxonomy" id="1638099"/>
    <lineage>
        <taxon>Bacteria</taxon>
        <taxon>Pseudomonadati</taxon>
        <taxon>Pseudomonadota</taxon>
        <taxon>Alphaproteobacteria</taxon>
        <taxon>Hyphomicrobiales</taxon>
        <taxon>Salinarimonadaceae</taxon>
        <taxon>Salinarimonas</taxon>
    </lineage>
</organism>
<evidence type="ECO:0000256" key="1">
    <source>
        <dbReference type="SAM" id="MobiDB-lite"/>
    </source>
</evidence>
<reference evidence="3 4" key="1">
    <citation type="submission" date="2019-09" db="EMBL/GenBank/DDBJ databases">
        <title>Salinarimonas rosea gen. nov., sp. nov., a new member of the a-2 subgroup of the Proteobacteria.</title>
        <authorList>
            <person name="Liu J."/>
        </authorList>
    </citation>
    <scope>NUCLEOTIDE SEQUENCE [LARGE SCALE GENOMIC DNA]</scope>
    <source>
        <strain evidence="3 4">BN140002</strain>
    </source>
</reference>
<reference evidence="3 4" key="2">
    <citation type="submission" date="2019-09" db="EMBL/GenBank/DDBJ databases">
        <authorList>
            <person name="Jin C."/>
        </authorList>
    </citation>
    <scope>NUCLEOTIDE SEQUENCE [LARGE SCALE GENOMIC DNA]</scope>
    <source>
        <strain evidence="3 4">BN140002</strain>
    </source>
</reference>
<feature type="transmembrane region" description="Helical" evidence="2">
    <location>
        <begin position="58"/>
        <end position="78"/>
    </location>
</feature>
<keyword evidence="2" id="KW-0812">Transmembrane</keyword>
<name>A0A5B2V9C6_9HYPH</name>
<feature type="region of interest" description="Disordered" evidence="1">
    <location>
        <begin position="81"/>
        <end position="130"/>
    </location>
</feature>
<accession>A0A5B2V9C6</accession>
<dbReference type="Proteomes" id="UP000323142">
    <property type="component" value="Unassembled WGS sequence"/>
</dbReference>
<evidence type="ECO:0000313" key="3">
    <source>
        <dbReference type="EMBL" id="KAA2235308.1"/>
    </source>
</evidence>
<protein>
    <submittedName>
        <fullName evidence="3">Uncharacterized protein</fullName>
    </submittedName>
</protein>
<comment type="caution">
    <text evidence="3">The sequence shown here is derived from an EMBL/GenBank/DDBJ whole genome shotgun (WGS) entry which is preliminary data.</text>
</comment>
<feature type="compositionally biased region" description="Polar residues" evidence="1">
    <location>
        <begin position="36"/>
        <end position="47"/>
    </location>
</feature>
<feature type="compositionally biased region" description="Low complexity" evidence="1">
    <location>
        <begin position="22"/>
        <end position="35"/>
    </location>
</feature>
<dbReference type="RefSeq" id="WP_149820870.1">
    <property type="nucleotide sequence ID" value="NZ_VUOA01000036.1"/>
</dbReference>
<keyword evidence="2" id="KW-0472">Membrane</keyword>
<keyword evidence="2" id="KW-1133">Transmembrane helix</keyword>
<sequence length="130" mass="13183">MQNDHDPNLTHGHNVKITDVPSSSSDASSTMARSDLNTTSGDTNYQASYDRPAHRSNAMAYIIGGLIIALGLLAFLVYGGTDNGPGATGSTTARDSMETGARGPTPNAGATGAQRTPTAPATPAPGTRGP</sequence>
<dbReference type="AlphaFoldDB" id="A0A5B2V9C6"/>
<dbReference type="EMBL" id="VUOA01000036">
    <property type="protein sequence ID" value="KAA2235308.1"/>
    <property type="molecule type" value="Genomic_DNA"/>
</dbReference>
<proteinExistence type="predicted"/>
<keyword evidence="4" id="KW-1185">Reference proteome</keyword>